<keyword evidence="3" id="KW-0732">Signal</keyword>
<evidence type="ECO:0000256" key="3">
    <source>
        <dbReference type="SAM" id="SignalP"/>
    </source>
</evidence>
<proteinExistence type="predicted"/>
<evidence type="ECO:0000313" key="5">
    <source>
        <dbReference type="EMBL" id="KAL3794275.1"/>
    </source>
</evidence>
<evidence type="ECO:0000313" key="6">
    <source>
        <dbReference type="Proteomes" id="UP001516023"/>
    </source>
</evidence>
<feature type="chain" id="PRO_5044788392" description="2Fe-2S ferredoxin-type domain-containing protein" evidence="3">
    <location>
        <begin position="25"/>
        <end position="224"/>
    </location>
</feature>
<evidence type="ECO:0000259" key="4">
    <source>
        <dbReference type="PROSITE" id="PS51085"/>
    </source>
</evidence>
<gene>
    <name evidence="5" type="ORF">HJC23_012400</name>
</gene>
<dbReference type="EMBL" id="JABMIG020000082">
    <property type="protein sequence ID" value="KAL3794275.1"/>
    <property type="molecule type" value="Genomic_DNA"/>
</dbReference>
<dbReference type="InterPro" id="IPR036010">
    <property type="entry name" value="2Fe-2S_ferredoxin-like_sf"/>
</dbReference>
<feature type="signal peptide" evidence="3">
    <location>
        <begin position="1"/>
        <end position="24"/>
    </location>
</feature>
<feature type="domain" description="2Fe-2S ferredoxin-type" evidence="4">
    <location>
        <begin position="77"/>
        <end position="187"/>
    </location>
</feature>
<keyword evidence="2" id="KW-0411">Iron-sulfur</keyword>
<dbReference type="InterPro" id="IPR001041">
    <property type="entry name" value="2Fe-2S_ferredoxin-type"/>
</dbReference>
<keyword evidence="1" id="KW-0001">2Fe-2S</keyword>
<name>A0ABD3Q1M0_9STRA</name>
<dbReference type="Gene3D" id="3.10.20.30">
    <property type="match status" value="1"/>
</dbReference>
<keyword evidence="6" id="KW-1185">Reference proteome</keyword>
<keyword evidence="1" id="KW-0479">Metal-binding</keyword>
<dbReference type="PROSITE" id="PS51085">
    <property type="entry name" value="2FE2S_FER_2"/>
    <property type="match status" value="1"/>
</dbReference>
<comment type="caution">
    <text evidence="5">The sequence shown here is derived from an EMBL/GenBank/DDBJ whole genome shotgun (WGS) entry which is preliminary data.</text>
</comment>
<dbReference type="GO" id="GO:0051537">
    <property type="term" value="F:2 iron, 2 sulfur cluster binding"/>
    <property type="evidence" value="ECO:0007669"/>
    <property type="project" value="UniProtKB-KW"/>
</dbReference>
<evidence type="ECO:0000256" key="2">
    <source>
        <dbReference type="ARBA" id="ARBA00023014"/>
    </source>
</evidence>
<evidence type="ECO:0000256" key="1">
    <source>
        <dbReference type="ARBA" id="ARBA00022714"/>
    </source>
</evidence>
<organism evidence="5 6">
    <name type="scientific">Cyclotella cryptica</name>
    <dbReference type="NCBI Taxonomy" id="29204"/>
    <lineage>
        <taxon>Eukaryota</taxon>
        <taxon>Sar</taxon>
        <taxon>Stramenopiles</taxon>
        <taxon>Ochrophyta</taxon>
        <taxon>Bacillariophyta</taxon>
        <taxon>Coscinodiscophyceae</taxon>
        <taxon>Thalassiosirophycidae</taxon>
        <taxon>Stephanodiscales</taxon>
        <taxon>Stephanodiscaceae</taxon>
        <taxon>Cyclotella</taxon>
    </lineage>
</organism>
<sequence>MGGPINMRKFVILGAAVMIRHASSFSLATNRSYGVSRNLVERHSEYRNGSYSSRNKKWRQWDSSLDLSSSNDVHAPVTVTFETASEKKSIHIREGELLRSALLKSGLSPHNGRSRLINCRGLGTCGTCAVEIYCSNDAAIEPRERSRKEEIRLKFPPHGSTNQSPHLRLACQVQVFDDVIVKKRTGFWGQGTDEVEEAFDAELWFGEFEYLLDDKSPKAKDSKE</sequence>
<keyword evidence="1" id="KW-0408">Iron</keyword>
<reference evidence="5 6" key="1">
    <citation type="journal article" date="2020" name="G3 (Bethesda)">
        <title>Improved Reference Genome for Cyclotella cryptica CCMP332, a Model for Cell Wall Morphogenesis, Salinity Adaptation, and Lipid Production in Diatoms (Bacillariophyta).</title>
        <authorList>
            <person name="Roberts W.R."/>
            <person name="Downey K.M."/>
            <person name="Ruck E.C."/>
            <person name="Traller J.C."/>
            <person name="Alverson A.J."/>
        </authorList>
    </citation>
    <scope>NUCLEOTIDE SEQUENCE [LARGE SCALE GENOMIC DNA]</scope>
    <source>
        <strain evidence="5 6">CCMP332</strain>
    </source>
</reference>
<dbReference type="SUPFAM" id="SSF54292">
    <property type="entry name" value="2Fe-2S ferredoxin-like"/>
    <property type="match status" value="1"/>
</dbReference>
<dbReference type="InterPro" id="IPR012675">
    <property type="entry name" value="Beta-grasp_dom_sf"/>
</dbReference>
<dbReference type="CDD" id="cd00207">
    <property type="entry name" value="fer2"/>
    <property type="match status" value="1"/>
</dbReference>
<dbReference type="Proteomes" id="UP001516023">
    <property type="component" value="Unassembled WGS sequence"/>
</dbReference>
<accession>A0ABD3Q1M0</accession>
<dbReference type="AlphaFoldDB" id="A0ABD3Q1M0"/>
<protein>
    <recommendedName>
        <fullName evidence="4">2Fe-2S ferredoxin-type domain-containing protein</fullName>
    </recommendedName>
</protein>